<name>A0A3R7HAZ3_CLOSI</name>
<dbReference type="OrthoDB" id="10051416at2759"/>
<dbReference type="AlphaFoldDB" id="A0A3R7HAZ3"/>
<gene>
    <name evidence="1" type="ORF">CSKR_108814</name>
</gene>
<organism evidence="1 2">
    <name type="scientific">Clonorchis sinensis</name>
    <name type="common">Chinese liver fluke</name>
    <dbReference type="NCBI Taxonomy" id="79923"/>
    <lineage>
        <taxon>Eukaryota</taxon>
        <taxon>Metazoa</taxon>
        <taxon>Spiralia</taxon>
        <taxon>Lophotrochozoa</taxon>
        <taxon>Platyhelminthes</taxon>
        <taxon>Trematoda</taxon>
        <taxon>Digenea</taxon>
        <taxon>Opisthorchiida</taxon>
        <taxon>Opisthorchiata</taxon>
        <taxon>Opisthorchiidae</taxon>
        <taxon>Clonorchis</taxon>
    </lineage>
</organism>
<evidence type="ECO:0000313" key="2">
    <source>
        <dbReference type="Proteomes" id="UP000286415"/>
    </source>
</evidence>
<dbReference type="EMBL" id="NIRI02000042">
    <property type="protein sequence ID" value="KAG5447088.1"/>
    <property type="molecule type" value="Genomic_DNA"/>
</dbReference>
<proteinExistence type="predicted"/>
<dbReference type="Proteomes" id="UP000286415">
    <property type="component" value="Unassembled WGS sequence"/>
</dbReference>
<accession>A0A3R7HAZ3</accession>
<evidence type="ECO:0000313" key="1">
    <source>
        <dbReference type="EMBL" id="KAG5447088.1"/>
    </source>
</evidence>
<protein>
    <submittedName>
        <fullName evidence="1">Uncharacterized protein</fullName>
    </submittedName>
</protein>
<reference evidence="1 2" key="1">
    <citation type="journal article" date="2018" name="Biotechnol. Adv.">
        <title>Improved genomic resources and new bioinformatic workflow for the carcinogenic parasite Clonorchis sinensis: Biotechnological implications.</title>
        <authorList>
            <person name="Wang D."/>
            <person name="Korhonen P.K."/>
            <person name="Gasser R.B."/>
            <person name="Young N.D."/>
        </authorList>
    </citation>
    <scope>NUCLEOTIDE SEQUENCE [LARGE SCALE GENOMIC DNA]</scope>
    <source>
        <strain evidence="1">Cs-k2</strain>
    </source>
</reference>
<sequence>MQMNVLRRYLVIDDIICARWLKWLEREFTDRKVRGSNTTSAPGPPLSSPAQPGSIPALELPSGGMAARHRRRVTAEHRIRMQNGKFCVSPYKPDGFRRAVPTQQTFNMVHSFHCNGNMTHLHYRSAAVSFGCLTAVPPERCMRCGILPGCPSLNKRSQEAGIGFEPRTFRSVNSRSNHLGNLAPTFNITYCCCGPTKLSKRLNTIKKRCGKHKARTNENSCLQMRETSLSTYLIKKLCLLR</sequence>
<dbReference type="InParanoid" id="A0A3R7HAZ3"/>
<comment type="caution">
    <text evidence="1">The sequence shown here is derived from an EMBL/GenBank/DDBJ whole genome shotgun (WGS) entry which is preliminary data.</text>
</comment>
<keyword evidence="2" id="KW-1185">Reference proteome</keyword>
<reference evidence="1 2" key="2">
    <citation type="journal article" date="2021" name="Genomics">
        <title>High-quality reference genome for Clonorchis sinensis.</title>
        <authorList>
            <person name="Young N.D."/>
            <person name="Stroehlein A.J."/>
            <person name="Kinkar L."/>
            <person name="Wang T."/>
            <person name="Sohn W.M."/>
            <person name="Chang B.C.H."/>
            <person name="Kaur P."/>
            <person name="Weisz D."/>
            <person name="Dudchenko O."/>
            <person name="Aiden E.L."/>
            <person name="Korhonen P.K."/>
            <person name="Gasser R.B."/>
        </authorList>
    </citation>
    <scope>NUCLEOTIDE SEQUENCE [LARGE SCALE GENOMIC DNA]</scope>
    <source>
        <strain evidence="1">Cs-k2</strain>
    </source>
</reference>